<proteinExistence type="predicted"/>
<evidence type="ECO:0000259" key="1">
    <source>
        <dbReference type="PROSITE" id="PS51186"/>
    </source>
</evidence>
<name>A0A4U5JJT9_9GAMM</name>
<dbReference type="EMBL" id="SZUA01000003">
    <property type="protein sequence ID" value="TKR29285.1"/>
    <property type="molecule type" value="Genomic_DNA"/>
</dbReference>
<dbReference type="InterPro" id="IPR016181">
    <property type="entry name" value="Acyl_CoA_acyltransferase"/>
</dbReference>
<evidence type="ECO:0000313" key="2">
    <source>
        <dbReference type="EMBL" id="TKR29285.1"/>
    </source>
</evidence>
<keyword evidence="3" id="KW-1185">Reference proteome</keyword>
<dbReference type="PANTHER" id="PTHR43792:SF1">
    <property type="entry name" value="N-ACETYLTRANSFERASE DOMAIN-CONTAINING PROTEIN"/>
    <property type="match status" value="1"/>
</dbReference>
<dbReference type="AlphaFoldDB" id="A0A4U5JJT9"/>
<dbReference type="PANTHER" id="PTHR43792">
    <property type="entry name" value="GNAT FAMILY, PUTATIVE (AFU_ORTHOLOGUE AFUA_3G00765)-RELATED-RELATED"/>
    <property type="match status" value="1"/>
</dbReference>
<comment type="caution">
    <text evidence="2">The sequence shown here is derived from an EMBL/GenBank/DDBJ whole genome shotgun (WGS) entry which is preliminary data.</text>
</comment>
<dbReference type="RefSeq" id="WP_137267689.1">
    <property type="nucleotide sequence ID" value="NZ_SZUA01000003.1"/>
</dbReference>
<gene>
    <name evidence="2" type="ORF">FCE95_14070</name>
</gene>
<dbReference type="SUPFAM" id="SSF55729">
    <property type="entry name" value="Acyl-CoA N-acyltransferases (Nat)"/>
    <property type="match status" value="1"/>
</dbReference>
<accession>A0A4U5JJT9</accession>
<protein>
    <submittedName>
        <fullName evidence="2">GNAT family N-acetyltransferase</fullName>
    </submittedName>
</protein>
<sequence length="198" mass="21942">MATTPVPPTPPKTPADYPGEELLRTRRLRLRGLRYADIFDLQRLGRDARVLQALLDAPVDDVAGAVALIDTANRVYRERPGLGVWRADDEGGFVGFFSLMAELDPNEVEIGTRLLPRAWGRGYALEAGAALCEHAFGALRLPALIGLCDPRNRSVPPLLMRLGFVADGETEQFGNAALRFRLRREDWQGIKRRVHSAS</sequence>
<dbReference type="InterPro" id="IPR051531">
    <property type="entry name" value="N-acetyltransferase"/>
</dbReference>
<reference evidence="2 3" key="1">
    <citation type="submission" date="2019-04" db="EMBL/GenBank/DDBJ databases">
        <title>Reference strain of H23.</title>
        <authorList>
            <person name="Luo X."/>
        </authorList>
    </citation>
    <scope>NUCLEOTIDE SEQUENCE [LARGE SCALE GENOMIC DNA]</scope>
    <source>
        <strain evidence="2 3">H23</strain>
    </source>
</reference>
<dbReference type="Gene3D" id="3.40.630.30">
    <property type="match status" value="1"/>
</dbReference>
<dbReference type="Proteomes" id="UP000308707">
    <property type="component" value="Unassembled WGS sequence"/>
</dbReference>
<dbReference type="OrthoDB" id="9798081at2"/>
<keyword evidence="2" id="KW-0808">Transferase</keyword>
<dbReference type="GO" id="GO:0016747">
    <property type="term" value="F:acyltransferase activity, transferring groups other than amino-acyl groups"/>
    <property type="evidence" value="ECO:0007669"/>
    <property type="project" value="InterPro"/>
</dbReference>
<evidence type="ECO:0000313" key="3">
    <source>
        <dbReference type="Proteomes" id="UP000308707"/>
    </source>
</evidence>
<dbReference type="InterPro" id="IPR000182">
    <property type="entry name" value="GNAT_dom"/>
</dbReference>
<dbReference type="Pfam" id="PF13302">
    <property type="entry name" value="Acetyltransf_3"/>
    <property type="match status" value="1"/>
</dbReference>
<dbReference type="PROSITE" id="PS51186">
    <property type="entry name" value="GNAT"/>
    <property type="match status" value="1"/>
</dbReference>
<organism evidence="2 3">
    <name type="scientific">Luteimonas gilva</name>
    <dbReference type="NCBI Taxonomy" id="2572684"/>
    <lineage>
        <taxon>Bacteria</taxon>
        <taxon>Pseudomonadati</taxon>
        <taxon>Pseudomonadota</taxon>
        <taxon>Gammaproteobacteria</taxon>
        <taxon>Lysobacterales</taxon>
        <taxon>Lysobacteraceae</taxon>
        <taxon>Luteimonas</taxon>
    </lineage>
</organism>
<feature type="domain" description="N-acetyltransferase" evidence="1">
    <location>
        <begin position="28"/>
        <end position="185"/>
    </location>
</feature>